<sequence>MSDRSNQPEGSHNESTTSPIEENPGSSSIGYPELPTYDNPPETPVEEISRAVKDENEEAERKYSYLRTRTLRRRIGMSNLSHIPRLEGSSNYEAWVTGIQGIVLTNRVWKVMNGTIKRPVLAENPSPTQLETYELKLDDWRKQRKWPRAIYCRR</sequence>
<dbReference type="Proteomes" id="UP000324767">
    <property type="component" value="Unassembled WGS sequence"/>
</dbReference>
<dbReference type="AlphaFoldDB" id="A0A5M8PJS6"/>
<evidence type="ECO:0000313" key="3">
    <source>
        <dbReference type="Proteomes" id="UP000324767"/>
    </source>
</evidence>
<reference evidence="2 3" key="1">
    <citation type="submission" date="2019-09" db="EMBL/GenBank/DDBJ databases">
        <title>The hologenome of the rock-dwelling lichen Lasallia pustulata.</title>
        <authorList>
            <person name="Greshake Tzovaras B."/>
            <person name="Segers F."/>
            <person name="Bicker A."/>
            <person name="Dal Grande F."/>
            <person name="Otte J."/>
            <person name="Hankeln T."/>
            <person name="Schmitt I."/>
            <person name="Ebersberger I."/>
        </authorList>
    </citation>
    <scope>NUCLEOTIDE SEQUENCE [LARGE SCALE GENOMIC DNA]</scope>
    <source>
        <strain evidence="2">A1-1</strain>
    </source>
</reference>
<comment type="caution">
    <text evidence="2">The sequence shown here is derived from an EMBL/GenBank/DDBJ whole genome shotgun (WGS) entry which is preliminary data.</text>
</comment>
<proteinExistence type="predicted"/>
<gene>
    <name evidence="2" type="ORF">FRX48_07358</name>
</gene>
<organism evidence="2 3">
    <name type="scientific">Lasallia pustulata</name>
    <dbReference type="NCBI Taxonomy" id="136370"/>
    <lineage>
        <taxon>Eukaryota</taxon>
        <taxon>Fungi</taxon>
        <taxon>Dikarya</taxon>
        <taxon>Ascomycota</taxon>
        <taxon>Pezizomycotina</taxon>
        <taxon>Lecanoromycetes</taxon>
        <taxon>OSLEUM clade</taxon>
        <taxon>Umbilicariomycetidae</taxon>
        <taxon>Umbilicariales</taxon>
        <taxon>Umbilicariaceae</taxon>
        <taxon>Lasallia</taxon>
    </lineage>
</organism>
<protein>
    <submittedName>
        <fullName evidence="2">Uncharacterized protein</fullName>
    </submittedName>
</protein>
<evidence type="ECO:0000313" key="2">
    <source>
        <dbReference type="EMBL" id="KAA6409014.1"/>
    </source>
</evidence>
<feature type="compositionally biased region" description="Basic and acidic residues" evidence="1">
    <location>
        <begin position="47"/>
        <end position="62"/>
    </location>
</feature>
<accession>A0A5M8PJS6</accession>
<evidence type="ECO:0000256" key="1">
    <source>
        <dbReference type="SAM" id="MobiDB-lite"/>
    </source>
</evidence>
<dbReference type="EMBL" id="VXIT01000012">
    <property type="protein sequence ID" value="KAA6409014.1"/>
    <property type="molecule type" value="Genomic_DNA"/>
</dbReference>
<name>A0A5M8PJS6_9LECA</name>
<feature type="compositionally biased region" description="Polar residues" evidence="1">
    <location>
        <begin position="1"/>
        <end position="29"/>
    </location>
</feature>
<feature type="region of interest" description="Disordered" evidence="1">
    <location>
        <begin position="1"/>
        <end position="62"/>
    </location>
</feature>